<dbReference type="InterPro" id="IPR008974">
    <property type="entry name" value="TRAF-like"/>
</dbReference>
<keyword evidence="7" id="KW-1185">Reference proteome</keyword>
<proteinExistence type="inferred from homology"/>
<dbReference type="Pfam" id="PF24570">
    <property type="entry name" value="BACK_BPM_SPOP"/>
    <property type="match status" value="1"/>
</dbReference>
<comment type="pathway">
    <text evidence="1">Protein modification; protein ubiquitination.</text>
</comment>
<dbReference type="GO" id="GO:0016567">
    <property type="term" value="P:protein ubiquitination"/>
    <property type="evidence" value="ECO:0007669"/>
    <property type="project" value="InterPro"/>
</dbReference>
<dbReference type="InterPro" id="IPR002083">
    <property type="entry name" value="MATH/TRAF_dom"/>
</dbReference>
<comment type="similarity">
    <text evidence="2">Belongs to the Tdpoz family.</text>
</comment>
<evidence type="ECO:0000313" key="5">
    <source>
        <dbReference type="EMBL" id="PNT63313.1"/>
    </source>
</evidence>
<sequence>MTWRRESSRQCSSSSTPTRRRPRPGEGELTESVEMAQHLLVAADRYGLERLKLMCEDTLIGRIDTANVAATLTLAEQHGCRGLKNACLSFLTGAPGNLQAVMASDDYKHLAVSCPSLHEAIASDLSAVLSGSHVLRIEGYTKTTELLSNGEGLASVAFAVGGRRWCLEYYPDGDDPENAGWVSLILRLHRTDAAVDVRASFEISLLGLDGNPVPSSNLASGSTCELSGGEGWGGGLVETEVLKLEGSGYLKDDAFSIRCDITVVK</sequence>
<dbReference type="Pfam" id="PF22486">
    <property type="entry name" value="MATH_2"/>
    <property type="match status" value="1"/>
</dbReference>
<dbReference type="InterPro" id="IPR056423">
    <property type="entry name" value="BACK_BPM_SPOP"/>
</dbReference>
<evidence type="ECO:0000259" key="4">
    <source>
        <dbReference type="PROSITE" id="PS50144"/>
    </source>
</evidence>
<reference evidence="5 6" key="1">
    <citation type="journal article" date="2010" name="Nature">
        <title>Genome sequencing and analysis of the model grass Brachypodium distachyon.</title>
        <authorList>
            <consortium name="International Brachypodium Initiative"/>
        </authorList>
    </citation>
    <scope>NUCLEOTIDE SEQUENCE [LARGE SCALE GENOMIC DNA]</scope>
    <source>
        <strain evidence="5 6">Bd21</strain>
    </source>
</reference>
<evidence type="ECO:0000313" key="7">
    <source>
        <dbReference type="Proteomes" id="UP000008810"/>
    </source>
</evidence>
<feature type="region of interest" description="Disordered" evidence="3">
    <location>
        <begin position="1"/>
        <end position="27"/>
    </location>
</feature>
<reference evidence="5" key="2">
    <citation type="submission" date="2017-06" db="EMBL/GenBank/DDBJ databases">
        <title>WGS assembly of Brachypodium distachyon.</title>
        <authorList>
            <consortium name="The International Brachypodium Initiative"/>
            <person name="Lucas S."/>
            <person name="Harmon-Smith M."/>
            <person name="Lail K."/>
            <person name="Tice H."/>
            <person name="Grimwood J."/>
            <person name="Bruce D."/>
            <person name="Barry K."/>
            <person name="Shu S."/>
            <person name="Lindquist E."/>
            <person name="Wang M."/>
            <person name="Pitluck S."/>
            <person name="Vogel J.P."/>
            <person name="Garvin D.F."/>
            <person name="Mockler T.C."/>
            <person name="Schmutz J."/>
            <person name="Rokhsar D."/>
            <person name="Bevan M.W."/>
        </authorList>
    </citation>
    <scope>NUCLEOTIDE SEQUENCE</scope>
    <source>
        <strain evidence="5">Bd21</strain>
    </source>
</reference>
<dbReference type="PANTHER" id="PTHR26379">
    <property type="entry name" value="BTB/POZ AND MATH DOMAIN-CONTAINING PROTEIN 1"/>
    <property type="match status" value="1"/>
</dbReference>
<dbReference type="InParanoid" id="A0A2K2CMR5"/>
<dbReference type="SUPFAM" id="SSF49599">
    <property type="entry name" value="TRAF domain-like"/>
    <property type="match status" value="1"/>
</dbReference>
<dbReference type="InterPro" id="IPR011333">
    <property type="entry name" value="SKP1/BTB/POZ_sf"/>
</dbReference>
<evidence type="ECO:0000256" key="3">
    <source>
        <dbReference type="SAM" id="MobiDB-lite"/>
    </source>
</evidence>
<evidence type="ECO:0000256" key="1">
    <source>
        <dbReference type="ARBA" id="ARBA00004906"/>
    </source>
</evidence>
<dbReference type="CDD" id="cd00121">
    <property type="entry name" value="MATH"/>
    <property type="match status" value="1"/>
</dbReference>
<dbReference type="Gramene" id="PNT63313">
    <property type="protein sequence ID" value="PNT63313"/>
    <property type="gene ID" value="BRADI_4g14033v3"/>
</dbReference>
<organism evidence="5">
    <name type="scientific">Brachypodium distachyon</name>
    <name type="common">Purple false brome</name>
    <name type="synonym">Trachynia distachya</name>
    <dbReference type="NCBI Taxonomy" id="15368"/>
    <lineage>
        <taxon>Eukaryota</taxon>
        <taxon>Viridiplantae</taxon>
        <taxon>Streptophyta</taxon>
        <taxon>Embryophyta</taxon>
        <taxon>Tracheophyta</taxon>
        <taxon>Spermatophyta</taxon>
        <taxon>Magnoliopsida</taxon>
        <taxon>Liliopsida</taxon>
        <taxon>Poales</taxon>
        <taxon>Poaceae</taxon>
        <taxon>BOP clade</taxon>
        <taxon>Pooideae</taxon>
        <taxon>Stipodae</taxon>
        <taxon>Brachypodieae</taxon>
        <taxon>Brachypodium</taxon>
    </lineage>
</organism>
<dbReference type="EMBL" id="CM000883">
    <property type="protein sequence ID" value="PNT63313.1"/>
    <property type="molecule type" value="Genomic_DNA"/>
</dbReference>
<feature type="domain" description="MATH" evidence="4">
    <location>
        <begin position="130"/>
        <end position="261"/>
    </location>
</feature>
<dbReference type="Gene3D" id="1.25.40.420">
    <property type="match status" value="1"/>
</dbReference>
<reference evidence="6" key="3">
    <citation type="submission" date="2018-08" db="UniProtKB">
        <authorList>
            <consortium name="EnsemblPlants"/>
        </authorList>
    </citation>
    <scope>IDENTIFICATION</scope>
    <source>
        <strain evidence="6">cv. Bd21</strain>
    </source>
</reference>
<evidence type="ECO:0000256" key="2">
    <source>
        <dbReference type="ARBA" id="ARBA00010846"/>
    </source>
</evidence>
<dbReference type="Gene3D" id="2.60.210.10">
    <property type="entry name" value="Apoptosis, Tumor Necrosis Factor Receptor Associated Protein 2, Chain A"/>
    <property type="match status" value="1"/>
</dbReference>
<dbReference type="PANTHER" id="PTHR26379:SF483">
    <property type="entry name" value="OS11G0619800 PROTEIN"/>
    <property type="match status" value="1"/>
</dbReference>
<name>A0A2K2CMR5_BRADI</name>
<protein>
    <recommendedName>
        <fullName evidence="4">MATH domain-containing protein</fullName>
    </recommendedName>
</protein>
<dbReference type="Proteomes" id="UP000008810">
    <property type="component" value="Chromosome 4"/>
</dbReference>
<accession>A0A2K2CMR5</accession>
<evidence type="ECO:0000313" key="6">
    <source>
        <dbReference type="EnsemblPlants" id="PNT63313"/>
    </source>
</evidence>
<dbReference type="PROSITE" id="PS50144">
    <property type="entry name" value="MATH"/>
    <property type="match status" value="1"/>
</dbReference>
<dbReference type="AlphaFoldDB" id="A0A2K2CMR5"/>
<dbReference type="Gene3D" id="3.30.710.10">
    <property type="entry name" value="Potassium Channel Kv1.1, Chain A"/>
    <property type="match status" value="1"/>
</dbReference>
<dbReference type="OrthoDB" id="684466at2759"/>
<dbReference type="InterPro" id="IPR045005">
    <property type="entry name" value="BPM1-6"/>
</dbReference>
<dbReference type="EnsemblPlants" id="PNT63313">
    <property type="protein sequence ID" value="PNT63313"/>
    <property type="gene ID" value="BRADI_4g14033v3"/>
</dbReference>
<gene>
    <name evidence="5" type="ORF">BRADI_4g14033v3</name>
</gene>